<gene>
    <name evidence="3" type="ORF">OSB1V03_LOCUS16351</name>
</gene>
<sequence length="196" mass="21097">MVAAAFPIVKLATLAFRQVAKPIANSFKTRAKSSPFFRNYICMPPAQLYHWLEVNVKMKLLGLGKPSQVQKLNEQSAIELGAELLGETIIFTVAAGTLVAEYVRQSRKATAEAAVVEERWTQTERRIEELEFLNDKQAAEVRELTRIVYALKSGPGGSGGAGGKQSGADDIGKASRAKGLFGRAVTDAADSLGAKS</sequence>
<dbReference type="InterPro" id="IPR010754">
    <property type="entry name" value="OPA3-like"/>
</dbReference>
<keyword evidence="2" id="KW-0175">Coiled coil</keyword>
<dbReference type="GO" id="GO:0019216">
    <property type="term" value="P:regulation of lipid metabolic process"/>
    <property type="evidence" value="ECO:0007669"/>
    <property type="project" value="TreeGrafter"/>
</dbReference>
<evidence type="ECO:0008006" key="5">
    <source>
        <dbReference type="Google" id="ProtNLM"/>
    </source>
</evidence>
<evidence type="ECO:0000313" key="4">
    <source>
        <dbReference type="Proteomes" id="UP000759131"/>
    </source>
</evidence>
<dbReference type="EMBL" id="OC872647">
    <property type="protein sequence ID" value="CAD7635962.1"/>
    <property type="molecule type" value="Genomic_DNA"/>
</dbReference>
<comment type="similarity">
    <text evidence="1">Belongs to the OPA3 family.</text>
</comment>
<organism evidence="3">
    <name type="scientific">Medioppia subpectinata</name>
    <dbReference type="NCBI Taxonomy" id="1979941"/>
    <lineage>
        <taxon>Eukaryota</taxon>
        <taxon>Metazoa</taxon>
        <taxon>Ecdysozoa</taxon>
        <taxon>Arthropoda</taxon>
        <taxon>Chelicerata</taxon>
        <taxon>Arachnida</taxon>
        <taxon>Acari</taxon>
        <taxon>Acariformes</taxon>
        <taxon>Sarcoptiformes</taxon>
        <taxon>Oribatida</taxon>
        <taxon>Brachypylina</taxon>
        <taxon>Oppioidea</taxon>
        <taxon>Oppiidae</taxon>
        <taxon>Medioppia</taxon>
    </lineage>
</organism>
<accession>A0A7R9L747</accession>
<evidence type="ECO:0000256" key="1">
    <source>
        <dbReference type="ARBA" id="ARBA00007584"/>
    </source>
</evidence>
<keyword evidence="4" id="KW-1185">Reference proteome</keyword>
<protein>
    <recommendedName>
        <fullName evidence="5">OPA3-like protein</fullName>
    </recommendedName>
</protein>
<dbReference type="Proteomes" id="UP000759131">
    <property type="component" value="Unassembled WGS sequence"/>
</dbReference>
<dbReference type="PANTHER" id="PTHR12499">
    <property type="entry name" value="OPTIC ATROPHY 3 PROTEIN OPA3"/>
    <property type="match status" value="1"/>
</dbReference>
<dbReference type="PANTHER" id="PTHR12499:SF0">
    <property type="entry name" value="OPTIC ATROPHY 3 PROTEIN"/>
    <property type="match status" value="1"/>
</dbReference>
<dbReference type="EMBL" id="CAJPIZ010018072">
    <property type="protein sequence ID" value="CAG2116392.1"/>
    <property type="molecule type" value="Genomic_DNA"/>
</dbReference>
<dbReference type="GO" id="GO:0005739">
    <property type="term" value="C:mitochondrion"/>
    <property type="evidence" value="ECO:0007669"/>
    <property type="project" value="TreeGrafter"/>
</dbReference>
<dbReference type="AlphaFoldDB" id="A0A7R9L747"/>
<reference evidence="3" key="1">
    <citation type="submission" date="2020-11" db="EMBL/GenBank/DDBJ databases">
        <authorList>
            <person name="Tran Van P."/>
        </authorList>
    </citation>
    <scope>NUCLEOTIDE SEQUENCE</scope>
</reference>
<proteinExistence type="inferred from homology"/>
<dbReference type="Pfam" id="PF07047">
    <property type="entry name" value="OPA3"/>
    <property type="match status" value="1"/>
</dbReference>
<dbReference type="OrthoDB" id="2129069at2759"/>
<evidence type="ECO:0000313" key="3">
    <source>
        <dbReference type="EMBL" id="CAD7635962.1"/>
    </source>
</evidence>
<evidence type="ECO:0000256" key="2">
    <source>
        <dbReference type="ARBA" id="ARBA00023054"/>
    </source>
</evidence>
<name>A0A7R9L747_9ACAR</name>